<organism evidence="2">
    <name type="scientific">Laccaria bicolor (strain S238N-H82 / ATCC MYA-4686)</name>
    <name type="common">Bicoloured deceiver</name>
    <name type="synonym">Laccaria laccata var. bicolor</name>
    <dbReference type="NCBI Taxonomy" id="486041"/>
    <lineage>
        <taxon>Eukaryota</taxon>
        <taxon>Fungi</taxon>
        <taxon>Dikarya</taxon>
        <taxon>Basidiomycota</taxon>
        <taxon>Agaricomycotina</taxon>
        <taxon>Agaricomycetes</taxon>
        <taxon>Agaricomycetidae</taxon>
        <taxon>Agaricales</taxon>
        <taxon>Agaricineae</taxon>
        <taxon>Hydnangiaceae</taxon>
        <taxon>Laccaria</taxon>
    </lineage>
</organism>
<dbReference type="Gene3D" id="3.40.50.1380">
    <property type="entry name" value="Methylglyoxal synthase-like domain"/>
    <property type="match status" value="1"/>
</dbReference>
<dbReference type="InterPro" id="IPR002695">
    <property type="entry name" value="PurH-like"/>
</dbReference>
<reference evidence="1 2" key="1">
    <citation type="journal article" date="2008" name="Nature">
        <title>The genome of Laccaria bicolor provides insights into mycorrhizal symbiosis.</title>
        <authorList>
            <person name="Martin F."/>
            <person name="Aerts A."/>
            <person name="Ahren D."/>
            <person name="Brun A."/>
            <person name="Danchin E.G.J."/>
            <person name="Duchaussoy F."/>
            <person name="Gibon J."/>
            <person name="Kohler A."/>
            <person name="Lindquist E."/>
            <person name="Pereda V."/>
            <person name="Salamov A."/>
            <person name="Shapiro H.J."/>
            <person name="Wuyts J."/>
            <person name="Blaudez D."/>
            <person name="Buee M."/>
            <person name="Brokstein P."/>
            <person name="Canbaeck B."/>
            <person name="Cohen D."/>
            <person name="Courty P.E."/>
            <person name="Coutinho P.M."/>
            <person name="Delaruelle C."/>
            <person name="Detter J.C."/>
            <person name="Deveau A."/>
            <person name="DiFazio S."/>
            <person name="Duplessis S."/>
            <person name="Fraissinet-Tachet L."/>
            <person name="Lucic E."/>
            <person name="Frey-Klett P."/>
            <person name="Fourrey C."/>
            <person name="Feussner I."/>
            <person name="Gay G."/>
            <person name="Grimwood J."/>
            <person name="Hoegger P.J."/>
            <person name="Jain P."/>
            <person name="Kilaru S."/>
            <person name="Labbe J."/>
            <person name="Lin Y.C."/>
            <person name="Legue V."/>
            <person name="Le Tacon F."/>
            <person name="Marmeisse R."/>
            <person name="Melayah D."/>
            <person name="Montanini B."/>
            <person name="Muratet M."/>
            <person name="Nehls U."/>
            <person name="Niculita-Hirzel H."/>
            <person name="Oudot-Le Secq M.P."/>
            <person name="Peter M."/>
            <person name="Quesneville H."/>
            <person name="Rajashekar B."/>
            <person name="Reich M."/>
            <person name="Rouhier N."/>
            <person name="Schmutz J."/>
            <person name="Yin T."/>
            <person name="Chalot M."/>
            <person name="Henrissat B."/>
            <person name="Kuees U."/>
            <person name="Lucas S."/>
            <person name="Van de Peer Y."/>
            <person name="Podila G.K."/>
            <person name="Polle A."/>
            <person name="Pukkila P.J."/>
            <person name="Richardson P.M."/>
            <person name="Rouze P."/>
            <person name="Sanders I.R."/>
            <person name="Stajich J.E."/>
            <person name="Tunlid A."/>
            <person name="Tuskan G."/>
            <person name="Grigoriev I.V."/>
        </authorList>
    </citation>
    <scope>NUCLEOTIDE SEQUENCE [LARGE SCALE GENOMIC DNA]</scope>
    <source>
        <strain evidence="2">S238N-H82 / ATCC MYA-4686</strain>
    </source>
</reference>
<dbReference type="GeneID" id="6079357"/>
<gene>
    <name evidence="1" type="ORF">LACBIDRAFT_302938</name>
</gene>
<dbReference type="KEGG" id="lbc:LACBIDRAFT_302938"/>
<dbReference type="RefSeq" id="XP_001883706.1">
    <property type="nucleotide sequence ID" value="XM_001883671.1"/>
</dbReference>
<accession>B0DIN4</accession>
<dbReference type="AlphaFoldDB" id="B0DIN4"/>
<dbReference type="GO" id="GO:0005829">
    <property type="term" value="C:cytosol"/>
    <property type="evidence" value="ECO:0007669"/>
    <property type="project" value="TreeGrafter"/>
</dbReference>
<dbReference type="SUPFAM" id="SSF52335">
    <property type="entry name" value="Methylglyoxal synthase-like"/>
    <property type="match status" value="1"/>
</dbReference>
<dbReference type="GO" id="GO:0004643">
    <property type="term" value="F:phosphoribosylaminoimidazolecarboxamide formyltransferase activity"/>
    <property type="evidence" value="ECO:0007669"/>
    <property type="project" value="InterPro"/>
</dbReference>
<dbReference type="HOGENOM" id="CLU_2776352_0_0_1"/>
<proteinExistence type="predicted"/>
<protein>
    <submittedName>
        <fullName evidence="1">Predicted protein</fullName>
    </submittedName>
</protein>
<name>B0DIN4_LACBS</name>
<sequence>MLGGRVKTLHPAVHYGILARNIPSDSEDIKAREISPISIVVCNLSPFTETIAKPNCTLAGAVKKSVVVR</sequence>
<dbReference type="PANTHER" id="PTHR11692:SF0">
    <property type="entry name" value="BIFUNCTIONAL PURINE BIOSYNTHESIS PROTEIN ATIC"/>
    <property type="match status" value="1"/>
</dbReference>
<keyword evidence="2" id="KW-1185">Reference proteome</keyword>
<dbReference type="GO" id="GO:0003937">
    <property type="term" value="F:IMP cyclohydrolase activity"/>
    <property type="evidence" value="ECO:0007669"/>
    <property type="project" value="InterPro"/>
</dbReference>
<dbReference type="Proteomes" id="UP000001194">
    <property type="component" value="Unassembled WGS sequence"/>
</dbReference>
<dbReference type="GO" id="GO:0006189">
    <property type="term" value="P:'de novo' IMP biosynthetic process"/>
    <property type="evidence" value="ECO:0007669"/>
    <property type="project" value="TreeGrafter"/>
</dbReference>
<dbReference type="PANTHER" id="PTHR11692">
    <property type="entry name" value="BIFUNCTIONAL PURINE BIOSYNTHESIS PROTEIN PURH"/>
    <property type="match status" value="1"/>
</dbReference>
<dbReference type="EMBL" id="DS547112">
    <property type="protein sequence ID" value="EDR05602.1"/>
    <property type="molecule type" value="Genomic_DNA"/>
</dbReference>
<dbReference type="OrthoDB" id="6017153at2759"/>
<dbReference type="InParanoid" id="B0DIN4"/>
<dbReference type="STRING" id="486041.B0DIN4"/>
<dbReference type="InterPro" id="IPR036914">
    <property type="entry name" value="MGS-like_dom_sf"/>
</dbReference>
<evidence type="ECO:0000313" key="1">
    <source>
        <dbReference type="EMBL" id="EDR05602.1"/>
    </source>
</evidence>
<evidence type="ECO:0000313" key="2">
    <source>
        <dbReference type="Proteomes" id="UP000001194"/>
    </source>
</evidence>